<evidence type="ECO:0000313" key="1">
    <source>
        <dbReference type="EMBL" id="KAK3249150.1"/>
    </source>
</evidence>
<reference evidence="1 2" key="1">
    <citation type="journal article" date="2015" name="Genome Biol. Evol.">
        <title>Comparative Genomics of a Bacterivorous Green Alga Reveals Evolutionary Causalities and Consequences of Phago-Mixotrophic Mode of Nutrition.</title>
        <authorList>
            <person name="Burns J.A."/>
            <person name="Paasch A."/>
            <person name="Narechania A."/>
            <person name="Kim E."/>
        </authorList>
    </citation>
    <scope>NUCLEOTIDE SEQUENCE [LARGE SCALE GENOMIC DNA]</scope>
    <source>
        <strain evidence="1 2">PLY_AMNH</strain>
    </source>
</reference>
<dbReference type="AlphaFoldDB" id="A0AAE0C863"/>
<protein>
    <submittedName>
        <fullName evidence="1">Uncharacterized protein</fullName>
    </submittedName>
</protein>
<sequence>MAQSFADDLWQDDEEQEGVWETEYWKHVRATFPNFDSVESAVGHFDFGTVPVKSNLRKGVQFTVNDTRLLVQQSSRPSVRSSRKSALEKDELRYLMIVQQIEVEPAMRRKGRCTETLRALIEAAAKRQLDVMVQCVHNKYLAQLLCDKFGATNDPYADDNYIIHTERSP</sequence>
<accession>A0AAE0C863</accession>
<dbReference type="EMBL" id="LGRX02027573">
    <property type="protein sequence ID" value="KAK3249150.1"/>
    <property type="molecule type" value="Genomic_DNA"/>
</dbReference>
<dbReference type="Proteomes" id="UP001190700">
    <property type="component" value="Unassembled WGS sequence"/>
</dbReference>
<comment type="caution">
    <text evidence="1">The sequence shown here is derived from an EMBL/GenBank/DDBJ whole genome shotgun (WGS) entry which is preliminary data.</text>
</comment>
<name>A0AAE0C863_9CHLO</name>
<gene>
    <name evidence="1" type="ORF">CYMTET_41413</name>
</gene>
<proteinExistence type="predicted"/>
<organism evidence="1 2">
    <name type="scientific">Cymbomonas tetramitiformis</name>
    <dbReference type="NCBI Taxonomy" id="36881"/>
    <lineage>
        <taxon>Eukaryota</taxon>
        <taxon>Viridiplantae</taxon>
        <taxon>Chlorophyta</taxon>
        <taxon>Pyramimonadophyceae</taxon>
        <taxon>Pyramimonadales</taxon>
        <taxon>Pyramimonadaceae</taxon>
        <taxon>Cymbomonas</taxon>
    </lineage>
</organism>
<evidence type="ECO:0000313" key="2">
    <source>
        <dbReference type="Proteomes" id="UP001190700"/>
    </source>
</evidence>
<keyword evidence="2" id="KW-1185">Reference proteome</keyword>